<reference evidence="6 7" key="1">
    <citation type="submission" date="2020-03" db="EMBL/GenBank/DDBJ databases">
        <authorList>
            <person name="Zhu W."/>
        </authorList>
    </citation>
    <scope>NUCLEOTIDE SEQUENCE [LARGE SCALE GENOMIC DNA]</scope>
    <source>
        <strain evidence="6 7">323-1</strain>
    </source>
</reference>
<evidence type="ECO:0000259" key="5">
    <source>
        <dbReference type="PROSITE" id="PS50931"/>
    </source>
</evidence>
<proteinExistence type="inferred from homology"/>
<dbReference type="SUPFAM" id="SSF53850">
    <property type="entry name" value="Periplasmic binding protein-like II"/>
    <property type="match status" value="1"/>
</dbReference>
<dbReference type="PROSITE" id="PS50931">
    <property type="entry name" value="HTH_LYSR"/>
    <property type="match status" value="1"/>
</dbReference>
<dbReference type="InterPro" id="IPR005119">
    <property type="entry name" value="LysR_subst-bd"/>
</dbReference>
<keyword evidence="7" id="KW-1185">Reference proteome</keyword>
<dbReference type="SUPFAM" id="SSF46785">
    <property type="entry name" value="Winged helix' DNA-binding domain"/>
    <property type="match status" value="1"/>
</dbReference>
<dbReference type="CDD" id="cd08422">
    <property type="entry name" value="PBP2_CrgA_like"/>
    <property type="match status" value="1"/>
</dbReference>
<protein>
    <submittedName>
        <fullName evidence="6">LysR family transcriptional regulator</fullName>
    </submittedName>
</protein>
<feature type="domain" description="HTH lysR-type" evidence="5">
    <location>
        <begin position="1"/>
        <end position="59"/>
    </location>
</feature>
<dbReference type="Pfam" id="PF03466">
    <property type="entry name" value="LysR_substrate"/>
    <property type="match status" value="1"/>
</dbReference>
<keyword evidence="2" id="KW-0805">Transcription regulation</keyword>
<dbReference type="InterPro" id="IPR000847">
    <property type="entry name" value="LysR_HTH_N"/>
</dbReference>
<dbReference type="Pfam" id="PF00126">
    <property type="entry name" value="HTH_1"/>
    <property type="match status" value="1"/>
</dbReference>
<organism evidence="6 7">
    <name type="scientific">Acinetobacter shaoyimingii</name>
    <dbReference type="NCBI Taxonomy" id="2715164"/>
    <lineage>
        <taxon>Bacteria</taxon>
        <taxon>Pseudomonadati</taxon>
        <taxon>Pseudomonadota</taxon>
        <taxon>Gammaproteobacteria</taxon>
        <taxon>Moraxellales</taxon>
        <taxon>Moraxellaceae</taxon>
        <taxon>Acinetobacter</taxon>
    </lineage>
</organism>
<keyword evidence="3" id="KW-0238">DNA-binding</keyword>
<dbReference type="InterPro" id="IPR036388">
    <property type="entry name" value="WH-like_DNA-bd_sf"/>
</dbReference>
<accession>A0A6G8RXF9</accession>
<keyword evidence="4" id="KW-0804">Transcription</keyword>
<evidence type="ECO:0000256" key="1">
    <source>
        <dbReference type="ARBA" id="ARBA00009437"/>
    </source>
</evidence>
<evidence type="ECO:0000256" key="2">
    <source>
        <dbReference type="ARBA" id="ARBA00023015"/>
    </source>
</evidence>
<dbReference type="EMBL" id="CP049801">
    <property type="protein sequence ID" value="QIO06551.1"/>
    <property type="molecule type" value="Genomic_DNA"/>
</dbReference>
<dbReference type="GO" id="GO:0003677">
    <property type="term" value="F:DNA binding"/>
    <property type="evidence" value="ECO:0007669"/>
    <property type="project" value="UniProtKB-KW"/>
</dbReference>
<sequence>MDKIDCISTFISVVESGNFSKAAKNLGISRNQVAKRICYLEDLFKTSLFIRDTRHMNVTIAGKKFYQHCKIIMSEFEWAKNEFFYDQNYPEGRLTINAPLSYSQECLTNLISNFLQQYPSIKIDLMLTDRFVNLNEENFDLNLRISEDFDEVEHLKLSTHQRCFYATPRYFEQFGIPKTIEDLKEHNILFYTQPNLSTKITLQKNDQNFTIYSTPKLTCNNGEFLLECCKKNQGIVFLPDFIVQQDVDAGNIVKCLEDYQSNPLIFFAVTA</sequence>
<dbReference type="RefSeq" id="WP_166224798.1">
    <property type="nucleotide sequence ID" value="NZ_CP049801.1"/>
</dbReference>
<dbReference type="InterPro" id="IPR036390">
    <property type="entry name" value="WH_DNA-bd_sf"/>
</dbReference>
<dbReference type="AlphaFoldDB" id="A0A6G8RXF9"/>
<dbReference type="InterPro" id="IPR058163">
    <property type="entry name" value="LysR-type_TF_proteobact-type"/>
</dbReference>
<evidence type="ECO:0000256" key="3">
    <source>
        <dbReference type="ARBA" id="ARBA00023125"/>
    </source>
</evidence>
<dbReference type="KEGG" id="asha:G8E00_11600"/>
<evidence type="ECO:0000313" key="6">
    <source>
        <dbReference type="EMBL" id="QIO06551.1"/>
    </source>
</evidence>
<gene>
    <name evidence="6" type="ORF">G8E00_11600</name>
</gene>
<evidence type="ECO:0000256" key="4">
    <source>
        <dbReference type="ARBA" id="ARBA00023163"/>
    </source>
</evidence>
<name>A0A6G8RXF9_9GAMM</name>
<dbReference type="PANTHER" id="PTHR30537">
    <property type="entry name" value="HTH-TYPE TRANSCRIPTIONAL REGULATOR"/>
    <property type="match status" value="1"/>
</dbReference>
<dbReference type="PANTHER" id="PTHR30537:SF5">
    <property type="entry name" value="HTH-TYPE TRANSCRIPTIONAL ACTIVATOR TTDR-RELATED"/>
    <property type="match status" value="1"/>
</dbReference>
<dbReference type="Gene3D" id="1.10.10.10">
    <property type="entry name" value="Winged helix-like DNA-binding domain superfamily/Winged helix DNA-binding domain"/>
    <property type="match status" value="1"/>
</dbReference>
<evidence type="ECO:0000313" key="7">
    <source>
        <dbReference type="Proteomes" id="UP000502297"/>
    </source>
</evidence>
<dbReference type="Proteomes" id="UP000502297">
    <property type="component" value="Chromosome"/>
</dbReference>
<comment type="similarity">
    <text evidence="1">Belongs to the LysR transcriptional regulatory family.</text>
</comment>
<dbReference type="GO" id="GO:0003700">
    <property type="term" value="F:DNA-binding transcription factor activity"/>
    <property type="evidence" value="ECO:0007669"/>
    <property type="project" value="InterPro"/>
</dbReference>
<dbReference type="Gene3D" id="3.40.190.290">
    <property type="match status" value="1"/>
</dbReference>